<evidence type="ECO:0000313" key="2">
    <source>
        <dbReference type="EMBL" id="CBS88428.1"/>
    </source>
</evidence>
<feature type="compositionally biased region" description="Basic and acidic residues" evidence="1">
    <location>
        <begin position="1"/>
        <end position="21"/>
    </location>
</feature>
<proteinExistence type="predicted"/>
<feature type="region of interest" description="Disordered" evidence="1">
    <location>
        <begin position="1"/>
        <end position="25"/>
    </location>
</feature>
<evidence type="ECO:0000313" key="3">
    <source>
        <dbReference type="Proteomes" id="UP000005667"/>
    </source>
</evidence>
<organism evidence="2 3">
    <name type="scientific">Azospirillum lipoferum (strain 4B)</name>
    <dbReference type="NCBI Taxonomy" id="862719"/>
    <lineage>
        <taxon>Bacteria</taxon>
        <taxon>Pseudomonadati</taxon>
        <taxon>Pseudomonadota</taxon>
        <taxon>Alphaproteobacteria</taxon>
        <taxon>Rhodospirillales</taxon>
        <taxon>Azospirillaceae</taxon>
        <taxon>Azospirillum</taxon>
    </lineage>
</organism>
<dbReference type="HOGENOM" id="CLU_3021927_0_0_5"/>
<dbReference type="KEGG" id="ali:AZOLI_p10112"/>
<protein>
    <submittedName>
        <fullName evidence="2">Uncharacterized protein</fullName>
    </submittedName>
</protein>
<keyword evidence="3" id="KW-1185">Reference proteome</keyword>
<evidence type="ECO:0000256" key="1">
    <source>
        <dbReference type="SAM" id="MobiDB-lite"/>
    </source>
</evidence>
<dbReference type="AlphaFoldDB" id="G7ZB46"/>
<gene>
    <name evidence="2" type="ordered locus">AZOLI_p10112</name>
</gene>
<accession>G7ZB46</accession>
<reference evidence="3" key="1">
    <citation type="journal article" date="2011" name="PLoS Genet.">
        <title>Azospirillum genomes reveal transition of bacteria from aquatic to terrestrial environments.</title>
        <authorList>
            <person name="Wisniewski-Dye F."/>
            <person name="Borziak K."/>
            <person name="Khalsa-Moyers G."/>
            <person name="Alexandre G."/>
            <person name="Sukharnikov L.O."/>
            <person name="Wuichet K."/>
            <person name="Hurst G.B."/>
            <person name="McDonald W.H."/>
            <person name="Robertson J.S."/>
            <person name="Barbe V."/>
            <person name="Calteau A."/>
            <person name="Rouy Z."/>
            <person name="Mangenot S."/>
            <person name="Prigent-Combaret C."/>
            <person name="Normand P."/>
            <person name="Boyer M."/>
            <person name="Siguier P."/>
            <person name="Dessaux Y."/>
            <person name="Elmerich C."/>
            <person name="Condemine G."/>
            <person name="Krishnen G."/>
            <person name="Kennedy I."/>
            <person name="Paterson A.H."/>
            <person name="Gonzalez V."/>
            <person name="Mavingui P."/>
            <person name="Zhulin I.B."/>
        </authorList>
    </citation>
    <scope>NUCLEOTIDE SEQUENCE [LARGE SCALE GENOMIC DNA]</scope>
    <source>
        <strain evidence="3">4B</strain>
    </source>
</reference>
<dbReference type="EMBL" id="FQ311869">
    <property type="protein sequence ID" value="CBS88428.1"/>
    <property type="molecule type" value="Genomic_DNA"/>
</dbReference>
<geneLocation type="plasmid" evidence="2 3">
    <name>AZO_p1</name>
</geneLocation>
<name>G7ZB46_AZOL4</name>
<keyword evidence="2" id="KW-0614">Plasmid</keyword>
<sequence length="55" mass="6154">MARSDPGRYRADMPKRSDPRYADGFPTKGMATAVCRDSEAVKRLLHNAQTGNETR</sequence>
<dbReference type="Proteomes" id="UP000005667">
    <property type="component" value="Plasmid AZO_p1"/>
</dbReference>